<proteinExistence type="predicted"/>
<evidence type="ECO:0000256" key="1">
    <source>
        <dbReference type="SAM" id="SignalP"/>
    </source>
</evidence>
<protein>
    <submittedName>
        <fullName evidence="2">Uncharacterized protein</fullName>
    </submittedName>
</protein>
<dbReference type="STRING" id="1679444.PYTT_1239"/>
<dbReference type="Proteomes" id="UP000176204">
    <property type="component" value="Chromosome I"/>
</dbReference>
<dbReference type="KEGG" id="agl:PYTT_1239"/>
<evidence type="ECO:0000313" key="3">
    <source>
        <dbReference type="Proteomes" id="UP000176204"/>
    </source>
</evidence>
<accession>A0A1C7P9V7</accession>
<name>A0A1C7P9V7_9BACT</name>
<sequence length="919" mass="104102">MYSFVRQLLFLLALAAVLPLQAQSPPPERPETWPPHFVSLTPDLLYEVEPSDYIADPATLDGAQLFYAPVQGDDPVASLQGAAVLLVRPYNTVERQEEPLREWECVWGTLDHLYHQDVPLFWKRPSTAFYSCTHPTRSIKKPDGTPDWKVQVDFVDWTRGMRPWQQVLSRYYAGLADKPLSALGLFTNGNYPEDKLMDVLNGSSGLSKADVSNALLARFQFKGEKYPRRSRAYYPLVDALQRNTAVHDFRDLTIPASNGKRKLELWEQMLNRRVPGGTVRSEWVASQWLQRANAGSRSPFVHWWMSDWLAFSEGATPGDAGAVVWEEEFVKTLNETAGAYDGLLCLKDAERMKKDFIKKMLLPKSVQDHPVPGKFASPPRTNAVPFSQTAVYAGALKEAKVDPNKDAGTPPFVHLVPFAAKVHQKNTPEDGNTAALAKAVILSDGRATRRDGDFVVLAIACDWKDRSSADDGITVTKTYQSNATLEQDLQQRVDRAEYSRIARSYYTFRTDAQTQEASYAWQGADSGVRLEENALQSPAAFRAGASGLKYRLLVAVREDVDGEWSLMAEPEPMKGELLDEGTYYAYTKENLARTVRQVGRRSLGRSITFSSPEKPGRYFLYEVDVVQDYALTPSIRYGNMKHVWVLRRGEHRRYTDRTEMTEVYTIYGDSTWPKSGAIADMATPYGNAVLVWEDALKVMCRAYMADRNTYRNEATLKPPANAFFHLATYPVGPGYPSRDWTYQSRRVYRSNYSGQAVPYTKENNQWQPSGGEVLIVFDVVRLVGDVLSKHGADDPKAMCLEAASMTAVLPRICGFRECVEIYWAAKRIDEVNGMPSTIEGHYFNVLNNRVYDVTPYFIDERNPANNIKEDQMRFNNDQYQAPYLDTDIRVYMQRKGFNNNLLRKVCTKVRLEPIAPLNQ</sequence>
<dbReference type="RefSeq" id="WP_067777546.1">
    <property type="nucleotide sequence ID" value="NZ_LIGX01000038.1"/>
</dbReference>
<evidence type="ECO:0000313" key="2">
    <source>
        <dbReference type="EMBL" id="SEH85599.1"/>
    </source>
</evidence>
<gene>
    <name evidence="2" type="ORF">PYTT_1239</name>
</gene>
<reference evidence="3" key="1">
    <citation type="submission" date="2016-09" db="EMBL/GenBank/DDBJ databases">
        <authorList>
            <person name="Koehorst J."/>
        </authorList>
    </citation>
    <scope>NUCLEOTIDE SEQUENCE [LARGE SCALE GENOMIC DNA]</scope>
</reference>
<feature type="signal peptide" evidence="1">
    <location>
        <begin position="1"/>
        <end position="22"/>
    </location>
</feature>
<organism evidence="2 3">
    <name type="scientific">Akkermansia glycaniphila</name>
    <dbReference type="NCBI Taxonomy" id="1679444"/>
    <lineage>
        <taxon>Bacteria</taxon>
        <taxon>Pseudomonadati</taxon>
        <taxon>Verrucomicrobiota</taxon>
        <taxon>Verrucomicrobiia</taxon>
        <taxon>Verrucomicrobiales</taxon>
        <taxon>Akkermansiaceae</taxon>
        <taxon>Akkermansia</taxon>
    </lineage>
</organism>
<dbReference type="EMBL" id="LT629973">
    <property type="protein sequence ID" value="SEH85599.1"/>
    <property type="molecule type" value="Genomic_DNA"/>
</dbReference>
<keyword evidence="3" id="KW-1185">Reference proteome</keyword>
<feature type="chain" id="PRO_5014266422" evidence="1">
    <location>
        <begin position="23"/>
        <end position="919"/>
    </location>
</feature>
<dbReference type="AlphaFoldDB" id="A0A1C7P9V7"/>
<keyword evidence="1" id="KW-0732">Signal</keyword>